<reference evidence="4 5" key="1">
    <citation type="submission" date="2023-03" db="EMBL/GenBank/DDBJ databases">
        <title>Bacillus Genome Sequencing.</title>
        <authorList>
            <person name="Dunlap C."/>
        </authorList>
    </citation>
    <scope>NUCLEOTIDE SEQUENCE [LARGE SCALE GENOMIC DNA]</scope>
    <source>
        <strain evidence="4 5">BD-525</strain>
    </source>
</reference>
<feature type="domain" description="Core-binding (CB)" evidence="3">
    <location>
        <begin position="1"/>
        <end position="52"/>
    </location>
</feature>
<name>A0ABU6GVZ8_9BACL</name>
<dbReference type="RefSeq" id="WP_326090995.1">
    <property type="nucleotide sequence ID" value="NZ_JARLKZ010000023.1"/>
</dbReference>
<keyword evidence="5" id="KW-1185">Reference proteome</keyword>
<gene>
    <name evidence="4" type="ORF">P4H66_25975</name>
</gene>
<keyword evidence="1 2" id="KW-0238">DNA-binding</keyword>
<evidence type="ECO:0000256" key="2">
    <source>
        <dbReference type="PROSITE-ProRule" id="PRU01248"/>
    </source>
</evidence>
<sequence>MRIEDIKPLHIVDFLEKLTREGGRGDKKSGDLSSGSVQLVHRVLKNIFTRAIKWKVIKTIL</sequence>
<evidence type="ECO:0000313" key="5">
    <source>
        <dbReference type="Proteomes" id="UP001344632"/>
    </source>
</evidence>
<proteinExistence type="predicted"/>
<accession>A0ABU6GVZ8</accession>
<comment type="caution">
    <text evidence="4">The sequence shown here is derived from an EMBL/GenBank/DDBJ whole genome shotgun (WGS) entry which is preliminary data.</text>
</comment>
<organism evidence="4 5">
    <name type="scientific">Paenibacillus dokdonensis</name>
    <dbReference type="NCBI Taxonomy" id="2567944"/>
    <lineage>
        <taxon>Bacteria</taxon>
        <taxon>Bacillati</taxon>
        <taxon>Bacillota</taxon>
        <taxon>Bacilli</taxon>
        <taxon>Bacillales</taxon>
        <taxon>Paenibacillaceae</taxon>
        <taxon>Paenibacillus</taxon>
    </lineage>
</organism>
<dbReference type="Gene3D" id="1.10.150.130">
    <property type="match status" value="1"/>
</dbReference>
<evidence type="ECO:0000256" key="1">
    <source>
        <dbReference type="ARBA" id="ARBA00023125"/>
    </source>
</evidence>
<dbReference type="Proteomes" id="UP001344632">
    <property type="component" value="Unassembled WGS sequence"/>
</dbReference>
<dbReference type="InterPro" id="IPR044068">
    <property type="entry name" value="CB"/>
</dbReference>
<protein>
    <recommendedName>
        <fullName evidence="3">Core-binding (CB) domain-containing protein</fullName>
    </recommendedName>
</protein>
<dbReference type="EMBL" id="JARLKZ010000023">
    <property type="protein sequence ID" value="MEC0243267.1"/>
    <property type="molecule type" value="Genomic_DNA"/>
</dbReference>
<evidence type="ECO:0000313" key="4">
    <source>
        <dbReference type="EMBL" id="MEC0243267.1"/>
    </source>
</evidence>
<dbReference type="PROSITE" id="PS51900">
    <property type="entry name" value="CB"/>
    <property type="match status" value="1"/>
</dbReference>
<evidence type="ECO:0000259" key="3">
    <source>
        <dbReference type="PROSITE" id="PS51900"/>
    </source>
</evidence>
<dbReference type="InterPro" id="IPR010998">
    <property type="entry name" value="Integrase_recombinase_N"/>
</dbReference>